<protein>
    <submittedName>
        <fullName evidence="1">Uncharacterized protein</fullName>
    </submittedName>
</protein>
<keyword evidence="2" id="KW-1185">Reference proteome</keyword>
<reference evidence="1 2" key="1">
    <citation type="submission" date="2017-03" db="EMBL/GenBank/DDBJ databases">
        <title>Genome of the blue death feigning beetle - Asbolus verrucosus.</title>
        <authorList>
            <person name="Rider S.D."/>
        </authorList>
    </citation>
    <scope>NUCLEOTIDE SEQUENCE [LARGE SCALE GENOMIC DNA]</scope>
    <source>
        <strain evidence="1">Butters</strain>
        <tissue evidence="1">Head and leg muscle</tissue>
    </source>
</reference>
<evidence type="ECO:0000313" key="1">
    <source>
        <dbReference type="EMBL" id="RZC38680.1"/>
    </source>
</evidence>
<dbReference type="Proteomes" id="UP000292052">
    <property type="component" value="Unassembled WGS sequence"/>
</dbReference>
<accession>A0A482W0T7</accession>
<comment type="caution">
    <text evidence="1">The sequence shown here is derived from an EMBL/GenBank/DDBJ whole genome shotgun (WGS) entry which is preliminary data.</text>
</comment>
<dbReference type="EMBL" id="QDEB01041064">
    <property type="protein sequence ID" value="RZC38680.1"/>
    <property type="molecule type" value="Genomic_DNA"/>
</dbReference>
<gene>
    <name evidence="1" type="ORF">BDFB_013454</name>
</gene>
<sequence length="11" mass="1355">MWNQTVSRGLY</sequence>
<proteinExistence type="predicted"/>
<evidence type="ECO:0000313" key="2">
    <source>
        <dbReference type="Proteomes" id="UP000292052"/>
    </source>
</evidence>
<name>A0A482W0T7_ASBVE</name>
<organism evidence="1 2">
    <name type="scientific">Asbolus verrucosus</name>
    <name type="common">Desert ironclad beetle</name>
    <dbReference type="NCBI Taxonomy" id="1661398"/>
    <lineage>
        <taxon>Eukaryota</taxon>
        <taxon>Metazoa</taxon>
        <taxon>Ecdysozoa</taxon>
        <taxon>Arthropoda</taxon>
        <taxon>Hexapoda</taxon>
        <taxon>Insecta</taxon>
        <taxon>Pterygota</taxon>
        <taxon>Neoptera</taxon>
        <taxon>Endopterygota</taxon>
        <taxon>Coleoptera</taxon>
        <taxon>Polyphaga</taxon>
        <taxon>Cucujiformia</taxon>
        <taxon>Tenebrionidae</taxon>
        <taxon>Pimeliinae</taxon>
        <taxon>Asbolus</taxon>
    </lineage>
</organism>